<dbReference type="PRINTS" id="PR00024">
    <property type="entry name" value="HOMEOBOX"/>
</dbReference>
<reference evidence="9" key="1">
    <citation type="submission" date="2021-10" db="EMBL/GenBank/DDBJ databases">
        <title>Tropical sea cucumber genome reveals ecological adaptation and Cuvierian tubules defense mechanism.</title>
        <authorList>
            <person name="Chen T."/>
        </authorList>
    </citation>
    <scope>NUCLEOTIDE SEQUENCE</scope>
    <source>
        <strain evidence="9">Nanhai2018</strain>
        <tissue evidence="9">Muscle</tissue>
    </source>
</reference>
<dbReference type="PROSITE" id="PS50071">
    <property type="entry name" value="HOMEOBOX_2"/>
    <property type="match status" value="1"/>
</dbReference>
<name>A0A9Q0YSP5_HOLLE</name>
<dbReference type="GO" id="GO:0030182">
    <property type="term" value="P:neuron differentiation"/>
    <property type="evidence" value="ECO:0007669"/>
    <property type="project" value="TreeGrafter"/>
</dbReference>
<dbReference type="GO" id="GO:0000978">
    <property type="term" value="F:RNA polymerase II cis-regulatory region sequence-specific DNA binding"/>
    <property type="evidence" value="ECO:0007669"/>
    <property type="project" value="TreeGrafter"/>
</dbReference>
<organism evidence="9 10">
    <name type="scientific">Holothuria leucospilota</name>
    <name type="common">Black long sea cucumber</name>
    <name type="synonym">Mertensiothuria leucospilota</name>
    <dbReference type="NCBI Taxonomy" id="206669"/>
    <lineage>
        <taxon>Eukaryota</taxon>
        <taxon>Metazoa</taxon>
        <taxon>Echinodermata</taxon>
        <taxon>Eleutherozoa</taxon>
        <taxon>Echinozoa</taxon>
        <taxon>Holothuroidea</taxon>
        <taxon>Aspidochirotacea</taxon>
        <taxon>Aspidochirotida</taxon>
        <taxon>Holothuriidae</taxon>
        <taxon>Holothuria</taxon>
    </lineage>
</organism>
<dbReference type="SUPFAM" id="SSF46689">
    <property type="entry name" value="Homeodomain-like"/>
    <property type="match status" value="1"/>
</dbReference>
<evidence type="ECO:0000256" key="5">
    <source>
        <dbReference type="PROSITE-ProRule" id="PRU00108"/>
    </source>
</evidence>
<evidence type="ECO:0000313" key="10">
    <source>
        <dbReference type="Proteomes" id="UP001152320"/>
    </source>
</evidence>
<evidence type="ECO:0000256" key="6">
    <source>
        <dbReference type="RuleBase" id="RU000682"/>
    </source>
</evidence>
<feature type="region of interest" description="Disordered" evidence="7">
    <location>
        <begin position="1"/>
        <end position="96"/>
    </location>
</feature>
<dbReference type="Pfam" id="PF00046">
    <property type="entry name" value="Homeodomain"/>
    <property type="match status" value="1"/>
</dbReference>
<dbReference type="FunFam" id="1.10.10.60:FF:000081">
    <property type="entry name" value="Empty spiracles homeobox 2"/>
    <property type="match status" value="1"/>
</dbReference>
<feature type="compositionally biased region" description="Polar residues" evidence="7">
    <location>
        <begin position="69"/>
        <end position="92"/>
    </location>
</feature>
<dbReference type="InterPro" id="IPR009057">
    <property type="entry name" value="Homeodomain-like_sf"/>
</dbReference>
<dbReference type="GO" id="GO:0000981">
    <property type="term" value="F:DNA-binding transcription factor activity, RNA polymerase II-specific"/>
    <property type="evidence" value="ECO:0007669"/>
    <property type="project" value="InterPro"/>
</dbReference>
<dbReference type="Proteomes" id="UP001152320">
    <property type="component" value="Chromosome 17"/>
</dbReference>
<dbReference type="AlphaFoldDB" id="A0A9Q0YSP5"/>
<evidence type="ECO:0000313" key="9">
    <source>
        <dbReference type="EMBL" id="KAJ8025872.1"/>
    </source>
</evidence>
<dbReference type="GO" id="GO:0007420">
    <property type="term" value="P:brain development"/>
    <property type="evidence" value="ECO:0007669"/>
    <property type="project" value="TreeGrafter"/>
</dbReference>
<feature type="compositionally biased region" description="Polar residues" evidence="7">
    <location>
        <begin position="52"/>
        <end position="61"/>
    </location>
</feature>
<dbReference type="InterPro" id="IPR050877">
    <property type="entry name" value="EMX-VAX-Noto_Homeobox_TFs"/>
</dbReference>
<dbReference type="PANTHER" id="PTHR24339">
    <property type="entry name" value="HOMEOBOX PROTEIN EMX-RELATED"/>
    <property type="match status" value="1"/>
</dbReference>
<keyword evidence="4 5" id="KW-0539">Nucleus</keyword>
<dbReference type="PANTHER" id="PTHR24339:SF28">
    <property type="entry name" value="E5-RELATED"/>
    <property type="match status" value="1"/>
</dbReference>
<keyword evidence="3 5" id="KW-0371">Homeobox</keyword>
<feature type="compositionally biased region" description="Polar residues" evidence="7">
    <location>
        <begin position="1"/>
        <end position="35"/>
    </location>
</feature>
<dbReference type="InterPro" id="IPR020479">
    <property type="entry name" value="HD_metazoa"/>
</dbReference>
<gene>
    <name evidence="9" type="ORF">HOLleu_33553</name>
</gene>
<dbReference type="OrthoDB" id="6159439at2759"/>
<comment type="caution">
    <text evidence="9">The sequence shown here is derived from an EMBL/GenBank/DDBJ whole genome shotgun (WGS) entry which is preliminary data.</text>
</comment>
<dbReference type="CDD" id="cd00086">
    <property type="entry name" value="homeodomain"/>
    <property type="match status" value="1"/>
</dbReference>
<comment type="subcellular location">
    <subcellularLocation>
        <location evidence="1 5 6">Nucleus</location>
    </subcellularLocation>
</comment>
<evidence type="ECO:0000256" key="7">
    <source>
        <dbReference type="SAM" id="MobiDB-lite"/>
    </source>
</evidence>
<keyword evidence="2 5" id="KW-0238">DNA-binding</keyword>
<dbReference type="PROSITE" id="PS00027">
    <property type="entry name" value="HOMEOBOX_1"/>
    <property type="match status" value="1"/>
</dbReference>
<dbReference type="GO" id="GO:0005634">
    <property type="term" value="C:nucleus"/>
    <property type="evidence" value="ECO:0007669"/>
    <property type="project" value="UniProtKB-SubCell"/>
</dbReference>
<keyword evidence="10" id="KW-1185">Reference proteome</keyword>
<dbReference type="InterPro" id="IPR001356">
    <property type="entry name" value="HD"/>
</dbReference>
<dbReference type="EMBL" id="JAIZAY010000017">
    <property type="protein sequence ID" value="KAJ8025872.1"/>
    <property type="molecule type" value="Genomic_DNA"/>
</dbReference>
<evidence type="ECO:0000256" key="2">
    <source>
        <dbReference type="ARBA" id="ARBA00023125"/>
    </source>
</evidence>
<evidence type="ECO:0000256" key="1">
    <source>
        <dbReference type="ARBA" id="ARBA00004123"/>
    </source>
</evidence>
<evidence type="ECO:0000259" key="8">
    <source>
        <dbReference type="PROSITE" id="PS50071"/>
    </source>
</evidence>
<accession>A0A9Q0YSP5</accession>
<dbReference type="SMART" id="SM00389">
    <property type="entry name" value="HOX"/>
    <property type="match status" value="1"/>
</dbReference>
<sequence length="390" mass="43026">MATVVNRQHGSPQPPTRSASKLRPSSFSIESLVSKDTNDRSEPATEPPRTCSPCSGGSTSPARDHGPSPSLSPQSALNSPIASPTESPNSFSVPIFSRPDPRTALSSQLFASQLNASQFLGAEFRNHESSFIGPSLKDHFPIGINFLSKGAELMNLSLKHQLETVGHTLSLGHRHPPPGLAIPQPLTPSHHHDEHSEILSRGGTEAGRLFPGDSVHRGSGLLSHSPAHLGRSSILNSINGMPPSLKRDQGYGVYPWLMARNRLLSTGHGRYPGHEFPHAAFLFHPPFRKPKRIRTAFSPSQLLRLEQAFEKNHYVVGAERKQLAAGLNLTETQVKVWFQNRRTKYKRIKAEEDGEKEATRTCNSNKDSHHVAKWRMETQQDMTENNNCDN</sequence>
<feature type="DNA-binding region" description="Homeobox" evidence="5">
    <location>
        <begin position="290"/>
        <end position="349"/>
    </location>
</feature>
<evidence type="ECO:0000256" key="4">
    <source>
        <dbReference type="ARBA" id="ARBA00023242"/>
    </source>
</evidence>
<proteinExistence type="predicted"/>
<protein>
    <submittedName>
        <fullName evidence="9">Homeobox protein EMX1</fullName>
    </submittedName>
</protein>
<dbReference type="InterPro" id="IPR017970">
    <property type="entry name" value="Homeobox_CS"/>
</dbReference>
<feature type="domain" description="Homeobox" evidence="8">
    <location>
        <begin position="288"/>
        <end position="348"/>
    </location>
</feature>
<dbReference type="Gene3D" id="1.10.10.60">
    <property type="entry name" value="Homeodomain-like"/>
    <property type="match status" value="1"/>
</dbReference>
<evidence type="ECO:0000256" key="3">
    <source>
        <dbReference type="ARBA" id="ARBA00023155"/>
    </source>
</evidence>